<keyword evidence="7 9" id="KW-0057">Aromatic amino acid biosynthesis</keyword>
<dbReference type="HAMAP" id="MF_00135">
    <property type="entry name" value="PRAI"/>
    <property type="match status" value="1"/>
</dbReference>
<name>A0A932A917_9BACT</name>
<evidence type="ECO:0000256" key="1">
    <source>
        <dbReference type="ARBA" id="ARBA00001164"/>
    </source>
</evidence>
<dbReference type="Pfam" id="PF00697">
    <property type="entry name" value="PRAI"/>
    <property type="match status" value="1"/>
</dbReference>
<evidence type="ECO:0000313" key="11">
    <source>
        <dbReference type="EMBL" id="MBI2678904.1"/>
    </source>
</evidence>
<accession>A0A932A917</accession>
<evidence type="ECO:0000256" key="6">
    <source>
        <dbReference type="ARBA" id="ARBA00022822"/>
    </source>
</evidence>
<proteinExistence type="inferred from homology"/>
<evidence type="ECO:0000256" key="8">
    <source>
        <dbReference type="ARBA" id="ARBA00023235"/>
    </source>
</evidence>
<dbReference type="InterPro" id="IPR044643">
    <property type="entry name" value="TrpF_fam"/>
</dbReference>
<keyword evidence="6 9" id="KW-0822">Tryptophan biosynthesis</keyword>
<dbReference type="EMBL" id="JACPNR010000011">
    <property type="protein sequence ID" value="MBI2678904.1"/>
    <property type="molecule type" value="Genomic_DNA"/>
</dbReference>
<dbReference type="InterPro" id="IPR013785">
    <property type="entry name" value="Aldolase_TIM"/>
</dbReference>
<evidence type="ECO:0000313" key="12">
    <source>
        <dbReference type="Proteomes" id="UP000779809"/>
    </source>
</evidence>
<dbReference type="InterPro" id="IPR001240">
    <property type="entry name" value="PRAI_dom"/>
</dbReference>
<dbReference type="GO" id="GO:0000162">
    <property type="term" value="P:L-tryptophan biosynthetic process"/>
    <property type="evidence" value="ECO:0007669"/>
    <property type="project" value="UniProtKB-UniRule"/>
</dbReference>
<dbReference type="GO" id="GO:0004640">
    <property type="term" value="F:phosphoribosylanthranilate isomerase activity"/>
    <property type="evidence" value="ECO:0007669"/>
    <property type="project" value="UniProtKB-UniRule"/>
</dbReference>
<reference evidence="11" key="1">
    <citation type="submission" date="2020-07" db="EMBL/GenBank/DDBJ databases">
        <title>Huge and variable diversity of episymbiotic CPR bacteria and DPANN archaea in groundwater ecosystems.</title>
        <authorList>
            <person name="He C.Y."/>
            <person name="Keren R."/>
            <person name="Whittaker M."/>
            <person name="Farag I.F."/>
            <person name="Doudna J."/>
            <person name="Cate J.H.D."/>
            <person name="Banfield J.F."/>
        </authorList>
    </citation>
    <scope>NUCLEOTIDE SEQUENCE</scope>
    <source>
        <strain evidence="11">NC_groundwater_580_Pr5_B-0.1um_64_19</strain>
    </source>
</reference>
<evidence type="ECO:0000256" key="3">
    <source>
        <dbReference type="ARBA" id="ARBA00012572"/>
    </source>
</evidence>
<gene>
    <name evidence="9" type="primary">trpF</name>
    <name evidence="11" type="ORF">HYX28_08990</name>
</gene>
<evidence type="ECO:0000256" key="9">
    <source>
        <dbReference type="HAMAP-Rule" id="MF_00135"/>
    </source>
</evidence>
<comment type="similarity">
    <text evidence="9">Belongs to the TrpF family.</text>
</comment>
<dbReference type="Gene3D" id="3.20.20.70">
    <property type="entry name" value="Aldolase class I"/>
    <property type="match status" value="1"/>
</dbReference>
<dbReference type="SUPFAM" id="SSF51366">
    <property type="entry name" value="Ribulose-phoshate binding barrel"/>
    <property type="match status" value="1"/>
</dbReference>
<comment type="catalytic activity">
    <reaction evidence="1 9">
        <text>N-(5-phospho-beta-D-ribosyl)anthranilate = 1-(2-carboxyphenylamino)-1-deoxy-D-ribulose 5-phosphate</text>
        <dbReference type="Rhea" id="RHEA:21540"/>
        <dbReference type="ChEBI" id="CHEBI:18277"/>
        <dbReference type="ChEBI" id="CHEBI:58613"/>
        <dbReference type="EC" id="5.3.1.24"/>
    </reaction>
</comment>
<keyword evidence="8 9" id="KW-0413">Isomerase</keyword>
<dbReference type="AlphaFoldDB" id="A0A932A917"/>
<evidence type="ECO:0000256" key="7">
    <source>
        <dbReference type="ARBA" id="ARBA00023141"/>
    </source>
</evidence>
<evidence type="ECO:0000256" key="5">
    <source>
        <dbReference type="ARBA" id="ARBA00022605"/>
    </source>
</evidence>
<sequence>MSVWVKICGTTNVDDAETAIACGANALGFIFAPGPRRIAPLDARNIVARLPATLQRIGVFVNEKAERVRDIVSRAGMTGVQLHGDESPEYVQELFRNERSSERSERAARRRETRVFKAIRMDEHAAEKIGKFAAAGDLVDAFLLESPGALRGGSGKTFDWESAATLLRQFEGDPKLRFIVAGGLRPGNVQDALRKLRPWGVDVASGVEKQPGIKDPDAVRDFIDKVREVEATL</sequence>
<dbReference type="InterPro" id="IPR011060">
    <property type="entry name" value="RibuloseP-bd_barrel"/>
</dbReference>
<protein>
    <recommendedName>
        <fullName evidence="4 9">N-(5'-phosphoribosyl)anthranilate isomerase</fullName>
        <shortName evidence="9">PRAI</shortName>
        <ecNumber evidence="3 9">5.3.1.24</ecNumber>
    </recommendedName>
</protein>
<feature type="domain" description="N-(5'phosphoribosyl) anthranilate isomerase (PRAI)" evidence="10">
    <location>
        <begin position="5"/>
        <end position="224"/>
    </location>
</feature>
<evidence type="ECO:0000256" key="2">
    <source>
        <dbReference type="ARBA" id="ARBA00004664"/>
    </source>
</evidence>
<dbReference type="PANTHER" id="PTHR42894:SF1">
    <property type="entry name" value="N-(5'-PHOSPHORIBOSYL)ANTHRANILATE ISOMERASE"/>
    <property type="match status" value="1"/>
</dbReference>
<organism evidence="11 12">
    <name type="scientific">Candidatus Korobacter versatilis</name>
    <dbReference type="NCBI Taxonomy" id="658062"/>
    <lineage>
        <taxon>Bacteria</taxon>
        <taxon>Pseudomonadati</taxon>
        <taxon>Acidobacteriota</taxon>
        <taxon>Terriglobia</taxon>
        <taxon>Terriglobales</taxon>
        <taxon>Candidatus Korobacteraceae</taxon>
        <taxon>Candidatus Korobacter</taxon>
    </lineage>
</organism>
<evidence type="ECO:0000256" key="4">
    <source>
        <dbReference type="ARBA" id="ARBA00022272"/>
    </source>
</evidence>
<dbReference type="PANTHER" id="PTHR42894">
    <property type="entry name" value="N-(5'-PHOSPHORIBOSYL)ANTHRANILATE ISOMERASE"/>
    <property type="match status" value="1"/>
</dbReference>
<comment type="pathway">
    <text evidence="2 9">Amino-acid biosynthesis; L-tryptophan biosynthesis; L-tryptophan from chorismate: step 3/5.</text>
</comment>
<dbReference type="Proteomes" id="UP000779809">
    <property type="component" value="Unassembled WGS sequence"/>
</dbReference>
<comment type="caution">
    <text evidence="11">The sequence shown here is derived from an EMBL/GenBank/DDBJ whole genome shotgun (WGS) entry which is preliminary data.</text>
</comment>
<dbReference type="CDD" id="cd00405">
    <property type="entry name" value="PRAI"/>
    <property type="match status" value="1"/>
</dbReference>
<keyword evidence="5 9" id="KW-0028">Amino-acid biosynthesis</keyword>
<evidence type="ECO:0000259" key="10">
    <source>
        <dbReference type="Pfam" id="PF00697"/>
    </source>
</evidence>
<dbReference type="EC" id="5.3.1.24" evidence="3 9"/>